<dbReference type="Proteomes" id="UP000738325">
    <property type="component" value="Unassembled WGS sequence"/>
</dbReference>
<gene>
    <name evidence="1" type="ORF">BGZ99_000363</name>
</gene>
<proteinExistence type="predicted"/>
<comment type="caution">
    <text evidence="1">The sequence shown here is derived from an EMBL/GenBank/DDBJ whole genome shotgun (WGS) entry which is preliminary data.</text>
</comment>
<evidence type="ECO:0000313" key="1">
    <source>
        <dbReference type="EMBL" id="KAG0310472.1"/>
    </source>
</evidence>
<sequence length="179" mass="19332">MIRRLFSSPRVTSSPQQILELANLHLENARKTKDREVALDLCNDAEAALSRITKTAKKTLKTPLSVEDQALRNGVAASYLEHGNLLESLGHVEKAKLSYKKAEKLGLVKGIIQPPSGSSQLGNKKEMISLSAIHHSASPLSLNGSQADDLAHIPPSIFTQNVDPAVAKYPLPKAGARLE</sequence>
<name>A0A9P6ULF4_9FUNG</name>
<accession>A0A9P6ULF4</accession>
<dbReference type="OrthoDB" id="2445729at2759"/>
<dbReference type="EMBL" id="JAAAIP010001061">
    <property type="protein sequence ID" value="KAG0310472.1"/>
    <property type="molecule type" value="Genomic_DNA"/>
</dbReference>
<dbReference type="AlphaFoldDB" id="A0A9P6ULF4"/>
<feature type="non-terminal residue" evidence="1">
    <location>
        <position position="179"/>
    </location>
</feature>
<keyword evidence="2" id="KW-1185">Reference proteome</keyword>
<evidence type="ECO:0000313" key="2">
    <source>
        <dbReference type="Proteomes" id="UP000738325"/>
    </source>
</evidence>
<reference evidence="1" key="1">
    <citation type="journal article" date="2020" name="Fungal Divers.">
        <title>Resolving the Mortierellaceae phylogeny through synthesis of multi-gene phylogenetics and phylogenomics.</title>
        <authorList>
            <person name="Vandepol N."/>
            <person name="Liber J."/>
            <person name="Desiro A."/>
            <person name="Na H."/>
            <person name="Kennedy M."/>
            <person name="Barry K."/>
            <person name="Grigoriev I.V."/>
            <person name="Miller A.N."/>
            <person name="O'Donnell K."/>
            <person name="Stajich J.E."/>
            <person name="Bonito G."/>
        </authorList>
    </citation>
    <scope>NUCLEOTIDE SEQUENCE</scope>
    <source>
        <strain evidence="1">REB-010B</strain>
    </source>
</reference>
<protein>
    <submittedName>
        <fullName evidence="1">Uncharacterized protein</fullName>
    </submittedName>
</protein>
<organism evidence="1 2">
    <name type="scientific">Dissophora globulifera</name>
    <dbReference type="NCBI Taxonomy" id="979702"/>
    <lineage>
        <taxon>Eukaryota</taxon>
        <taxon>Fungi</taxon>
        <taxon>Fungi incertae sedis</taxon>
        <taxon>Mucoromycota</taxon>
        <taxon>Mortierellomycotina</taxon>
        <taxon>Mortierellomycetes</taxon>
        <taxon>Mortierellales</taxon>
        <taxon>Mortierellaceae</taxon>
        <taxon>Dissophora</taxon>
    </lineage>
</organism>